<evidence type="ECO:0000313" key="3">
    <source>
        <dbReference type="Proteomes" id="UP000053660"/>
    </source>
</evidence>
<dbReference type="GO" id="GO:0016887">
    <property type="term" value="F:ATP hydrolysis activity"/>
    <property type="evidence" value="ECO:0007669"/>
    <property type="project" value="InterPro"/>
</dbReference>
<dbReference type="GO" id="GO:0016020">
    <property type="term" value="C:membrane"/>
    <property type="evidence" value="ECO:0007669"/>
    <property type="project" value="InterPro"/>
</dbReference>
<dbReference type="EMBL" id="KN584327">
    <property type="protein sequence ID" value="KHJ81898.1"/>
    <property type="molecule type" value="Genomic_DNA"/>
</dbReference>
<feature type="domain" description="ABC transporter" evidence="1">
    <location>
        <begin position="14"/>
        <end position="149"/>
    </location>
</feature>
<keyword evidence="2" id="KW-0067">ATP-binding</keyword>
<keyword evidence="2" id="KW-0547">Nucleotide-binding</keyword>
<feature type="non-terminal residue" evidence="2">
    <location>
        <position position="154"/>
    </location>
</feature>
<sequence length="154" mass="16612">DLTKYYGPCCAVKRTTYGIQPEDCFGLVGASGAGKTSTLDTITGLHSPDDGSVFIGNRYVNSTQHVGYCPQFDALSPRLSCRQNMLVIAGIIGYKKPGLIVDEMIRFLDLTKHCNKAFGRCSGGQRRRVSIGTALINPSKLVILDEPTAGIDPE</sequence>
<dbReference type="AlphaFoldDB" id="A0A0B1S9C3"/>
<dbReference type="InterPro" id="IPR027417">
    <property type="entry name" value="P-loop_NTPase"/>
</dbReference>
<dbReference type="InterPro" id="IPR003439">
    <property type="entry name" value="ABC_transporter-like_ATP-bd"/>
</dbReference>
<dbReference type="GO" id="GO:0005524">
    <property type="term" value="F:ATP binding"/>
    <property type="evidence" value="ECO:0007669"/>
    <property type="project" value="UniProtKB-KW"/>
</dbReference>
<dbReference type="OrthoDB" id="5828202at2759"/>
<dbReference type="InterPro" id="IPR026082">
    <property type="entry name" value="ABCA"/>
</dbReference>
<dbReference type="Pfam" id="PF00005">
    <property type="entry name" value="ABC_tran"/>
    <property type="match status" value="1"/>
</dbReference>
<protein>
    <submittedName>
        <fullName evidence="2">ABC transporter, ATP-binding protein</fullName>
    </submittedName>
</protein>
<name>A0A0B1S9C3_OESDE</name>
<dbReference type="GO" id="GO:0005319">
    <property type="term" value="F:lipid transporter activity"/>
    <property type="evidence" value="ECO:0007669"/>
    <property type="project" value="TreeGrafter"/>
</dbReference>
<accession>A0A0B1S9C3</accession>
<dbReference type="PANTHER" id="PTHR19229:SF151">
    <property type="entry name" value="ABC TRANSPORTER DOMAIN-CONTAINING PROTEIN"/>
    <property type="match status" value="1"/>
</dbReference>
<dbReference type="SUPFAM" id="SSF52540">
    <property type="entry name" value="P-loop containing nucleoside triphosphate hydrolases"/>
    <property type="match status" value="1"/>
</dbReference>
<dbReference type="Proteomes" id="UP000053660">
    <property type="component" value="Unassembled WGS sequence"/>
</dbReference>
<proteinExistence type="predicted"/>
<evidence type="ECO:0000313" key="2">
    <source>
        <dbReference type="EMBL" id="KHJ81898.1"/>
    </source>
</evidence>
<gene>
    <name evidence="2" type="ORF">OESDEN_18413</name>
</gene>
<dbReference type="GO" id="GO:0140359">
    <property type="term" value="F:ABC-type transporter activity"/>
    <property type="evidence" value="ECO:0007669"/>
    <property type="project" value="InterPro"/>
</dbReference>
<dbReference type="PANTHER" id="PTHR19229">
    <property type="entry name" value="ATP-BINDING CASSETTE TRANSPORTER SUBFAMILY A ABCA"/>
    <property type="match status" value="1"/>
</dbReference>
<dbReference type="Gene3D" id="3.40.50.300">
    <property type="entry name" value="P-loop containing nucleotide triphosphate hydrolases"/>
    <property type="match status" value="1"/>
</dbReference>
<feature type="non-terminal residue" evidence="2">
    <location>
        <position position="1"/>
    </location>
</feature>
<organism evidence="2 3">
    <name type="scientific">Oesophagostomum dentatum</name>
    <name type="common">Nodular worm</name>
    <dbReference type="NCBI Taxonomy" id="61180"/>
    <lineage>
        <taxon>Eukaryota</taxon>
        <taxon>Metazoa</taxon>
        <taxon>Ecdysozoa</taxon>
        <taxon>Nematoda</taxon>
        <taxon>Chromadorea</taxon>
        <taxon>Rhabditida</taxon>
        <taxon>Rhabditina</taxon>
        <taxon>Rhabditomorpha</taxon>
        <taxon>Strongyloidea</taxon>
        <taxon>Strongylidae</taxon>
        <taxon>Oesophagostomum</taxon>
    </lineage>
</organism>
<evidence type="ECO:0000259" key="1">
    <source>
        <dbReference type="Pfam" id="PF00005"/>
    </source>
</evidence>
<keyword evidence="3" id="KW-1185">Reference proteome</keyword>
<reference evidence="2 3" key="1">
    <citation type="submission" date="2014-03" db="EMBL/GenBank/DDBJ databases">
        <title>Draft genome of the hookworm Oesophagostomum dentatum.</title>
        <authorList>
            <person name="Mitreva M."/>
        </authorList>
    </citation>
    <scope>NUCLEOTIDE SEQUENCE [LARGE SCALE GENOMIC DNA]</scope>
    <source>
        <strain evidence="2 3">OD-Hann</strain>
    </source>
</reference>